<dbReference type="Gene3D" id="3.40.630.30">
    <property type="match status" value="1"/>
</dbReference>
<proteinExistence type="predicted"/>
<dbReference type="InterPro" id="IPR000182">
    <property type="entry name" value="GNAT_dom"/>
</dbReference>
<gene>
    <name evidence="4" type="primary">yedL</name>
    <name evidence="4" type="ORF">GCM10010990_21800</name>
</gene>
<dbReference type="Pfam" id="PF00583">
    <property type="entry name" value="Acetyltransf_1"/>
    <property type="match status" value="1"/>
</dbReference>
<evidence type="ECO:0000313" key="5">
    <source>
        <dbReference type="Proteomes" id="UP000612349"/>
    </source>
</evidence>
<sequence>MKHAFTVGPVSLDDTQLRALLMLHLAGMHENSPPDAVFALDLSGLAVPELTMLGAWAGDRLAAMGALKLLGDGQGEVKSMRTHPDFLRQGAAAALLEAIIAQARGKGLTRLSLETGSGDTFEPALALYRRRGFVSGEAFGDYTASAFNQFLHLPLN</sequence>
<dbReference type="PROSITE" id="PS51186">
    <property type="entry name" value="GNAT"/>
    <property type="match status" value="1"/>
</dbReference>
<reference evidence="4" key="1">
    <citation type="journal article" date="2014" name="Int. J. Syst. Evol. Microbiol.">
        <title>Complete genome sequence of Corynebacterium casei LMG S-19264T (=DSM 44701T), isolated from a smear-ripened cheese.</title>
        <authorList>
            <consortium name="US DOE Joint Genome Institute (JGI-PGF)"/>
            <person name="Walter F."/>
            <person name="Albersmeier A."/>
            <person name="Kalinowski J."/>
            <person name="Ruckert C."/>
        </authorList>
    </citation>
    <scope>NUCLEOTIDE SEQUENCE</scope>
    <source>
        <strain evidence="4">CGMCC 1.15360</strain>
    </source>
</reference>
<dbReference type="AlphaFoldDB" id="A0A917DUM3"/>
<organism evidence="4 5">
    <name type="scientific">Croceicoccus mobilis</name>
    <dbReference type="NCBI Taxonomy" id="1703339"/>
    <lineage>
        <taxon>Bacteria</taxon>
        <taxon>Pseudomonadati</taxon>
        <taxon>Pseudomonadota</taxon>
        <taxon>Alphaproteobacteria</taxon>
        <taxon>Sphingomonadales</taxon>
        <taxon>Erythrobacteraceae</taxon>
        <taxon>Croceicoccus</taxon>
    </lineage>
</organism>
<feature type="domain" description="N-acetyltransferase" evidence="3">
    <location>
        <begin position="5"/>
        <end position="156"/>
    </location>
</feature>
<protein>
    <submittedName>
        <fullName evidence="4">N-acetyltransferase</fullName>
    </submittedName>
</protein>
<dbReference type="PANTHER" id="PTHR43877:SF5">
    <property type="entry name" value="BLL8307 PROTEIN"/>
    <property type="match status" value="1"/>
</dbReference>
<evidence type="ECO:0000259" key="3">
    <source>
        <dbReference type="PROSITE" id="PS51186"/>
    </source>
</evidence>
<keyword evidence="1" id="KW-0808">Transferase</keyword>
<accession>A0A917DUM3</accession>
<reference evidence="4" key="2">
    <citation type="submission" date="2020-09" db="EMBL/GenBank/DDBJ databases">
        <authorList>
            <person name="Sun Q."/>
            <person name="Zhou Y."/>
        </authorList>
    </citation>
    <scope>NUCLEOTIDE SEQUENCE</scope>
    <source>
        <strain evidence="4">CGMCC 1.15360</strain>
    </source>
</reference>
<dbReference type="Proteomes" id="UP000612349">
    <property type="component" value="Unassembled WGS sequence"/>
</dbReference>
<dbReference type="InterPro" id="IPR016181">
    <property type="entry name" value="Acyl_CoA_acyltransferase"/>
</dbReference>
<evidence type="ECO:0000256" key="1">
    <source>
        <dbReference type="ARBA" id="ARBA00022679"/>
    </source>
</evidence>
<keyword evidence="5" id="KW-1185">Reference proteome</keyword>
<dbReference type="InterPro" id="IPR050832">
    <property type="entry name" value="Bact_Acetyltransf"/>
</dbReference>
<dbReference type="GO" id="GO:0016747">
    <property type="term" value="F:acyltransferase activity, transferring groups other than amino-acyl groups"/>
    <property type="evidence" value="ECO:0007669"/>
    <property type="project" value="InterPro"/>
</dbReference>
<dbReference type="PANTHER" id="PTHR43877">
    <property type="entry name" value="AMINOALKYLPHOSPHONATE N-ACETYLTRANSFERASE-RELATED-RELATED"/>
    <property type="match status" value="1"/>
</dbReference>
<dbReference type="SUPFAM" id="SSF55729">
    <property type="entry name" value="Acyl-CoA N-acyltransferases (Nat)"/>
    <property type="match status" value="1"/>
</dbReference>
<evidence type="ECO:0000256" key="2">
    <source>
        <dbReference type="ARBA" id="ARBA00023315"/>
    </source>
</evidence>
<keyword evidence="2" id="KW-0012">Acyltransferase</keyword>
<comment type="caution">
    <text evidence="4">The sequence shown here is derived from an EMBL/GenBank/DDBJ whole genome shotgun (WGS) entry which is preliminary data.</text>
</comment>
<dbReference type="EMBL" id="BMIP01000004">
    <property type="protein sequence ID" value="GGD71987.1"/>
    <property type="molecule type" value="Genomic_DNA"/>
</dbReference>
<evidence type="ECO:0000313" key="4">
    <source>
        <dbReference type="EMBL" id="GGD71987.1"/>
    </source>
</evidence>
<name>A0A917DUM3_9SPHN</name>